<keyword evidence="7" id="KW-0456">Lyase</keyword>
<dbReference type="InterPro" id="IPR050776">
    <property type="entry name" value="Ank_Repeat/CDKN_Inhibitor"/>
</dbReference>
<reference evidence="14" key="1">
    <citation type="submission" date="2017-05" db="UniProtKB">
        <authorList>
            <consortium name="EnsemblMetazoa"/>
        </authorList>
    </citation>
    <scope>IDENTIFICATION</scope>
</reference>
<dbReference type="eggNOG" id="KOG4177">
    <property type="taxonomic scope" value="Eukaryota"/>
</dbReference>
<comment type="pathway">
    <text evidence="1">Porphyrin-containing compound metabolism; protoporphyrin-IX biosynthesis; coproporphyrinogen-III from 5-aminolevulinate: step 1/4.</text>
</comment>
<evidence type="ECO:0000256" key="11">
    <source>
        <dbReference type="ARBA" id="ARBA00032837"/>
    </source>
</evidence>
<dbReference type="PROSITE" id="PS50088">
    <property type="entry name" value="ANK_REPEAT"/>
    <property type="match status" value="4"/>
</dbReference>
<evidence type="ECO:0000256" key="5">
    <source>
        <dbReference type="ARBA" id="ARBA00023043"/>
    </source>
</evidence>
<evidence type="ECO:0000256" key="9">
    <source>
        <dbReference type="ARBA" id="ARBA00025628"/>
    </source>
</evidence>
<dbReference type="Gene3D" id="3.20.20.70">
    <property type="entry name" value="Aldolase class I"/>
    <property type="match status" value="1"/>
</dbReference>
<evidence type="ECO:0000256" key="13">
    <source>
        <dbReference type="PROSITE-ProRule" id="PRU00023"/>
    </source>
</evidence>
<name>A0A1X7UUS7_AMPQE</name>
<dbReference type="SUPFAM" id="SSF48403">
    <property type="entry name" value="Ankyrin repeat"/>
    <property type="match status" value="1"/>
</dbReference>
<dbReference type="InterPro" id="IPR036770">
    <property type="entry name" value="Ankyrin_rpt-contain_sf"/>
</dbReference>
<dbReference type="AlphaFoldDB" id="A0A1X7UUS7"/>
<evidence type="ECO:0000256" key="2">
    <source>
        <dbReference type="ARBA" id="ARBA00008055"/>
    </source>
</evidence>
<comment type="catalytic activity">
    <reaction evidence="12">
        <text>2 5-aminolevulinate = porphobilinogen + 2 H2O + H(+)</text>
        <dbReference type="Rhea" id="RHEA:24064"/>
        <dbReference type="ChEBI" id="CHEBI:15377"/>
        <dbReference type="ChEBI" id="CHEBI:15378"/>
        <dbReference type="ChEBI" id="CHEBI:58126"/>
        <dbReference type="ChEBI" id="CHEBI:356416"/>
        <dbReference type="EC" id="4.2.1.24"/>
    </reaction>
</comment>
<evidence type="ECO:0000256" key="10">
    <source>
        <dbReference type="ARBA" id="ARBA00025861"/>
    </source>
</evidence>
<feature type="repeat" description="ANK" evidence="13">
    <location>
        <begin position="135"/>
        <end position="167"/>
    </location>
</feature>
<dbReference type="GO" id="GO:0004655">
    <property type="term" value="F:porphobilinogen synthase activity"/>
    <property type="evidence" value="ECO:0007669"/>
    <property type="project" value="UniProtKB-EC"/>
</dbReference>
<feature type="repeat" description="ANK" evidence="13">
    <location>
        <begin position="65"/>
        <end position="99"/>
    </location>
</feature>
<dbReference type="GO" id="GO:0006782">
    <property type="term" value="P:protoporphyrinogen IX biosynthetic process"/>
    <property type="evidence" value="ECO:0007669"/>
    <property type="project" value="UniProtKB-UniPathway"/>
</dbReference>
<dbReference type="OrthoDB" id="1577640at2759"/>
<dbReference type="PANTHER" id="PTHR24201">
    <property type="entry name" value="ANK_REP_REGION DOMAIN-CONTAINING PROTEIN"/>
    <property type="match status" value="1"/>
</dbReference>
<dbReference type="Gene3D" id="1.25.40.20">
    <property type="entry name" value="Ankyrin repeat-containing domain"/>
    <property type="match status" value="2"/>
</dbReference>
<protein>
    <recommendedName>
        <fullName evidence="3">porphobilinogen synthase</fullName>
        <ecNumber evidence="3">4.2.1.24</ecNumber>
    </recommendedName>
    <alternativeName>
        <fullName evidence="11">Porphobilinogen synthase</fullName>
    </alternativeName>
</protein>
<dbReference type="SUPFAM" id="SSF51569">
    <property type="entry name" value="Aldolase"/>
    <property type="match status" value="1"/>
</dbReference>
<evidence type="ECO:0000256" key="4">
    <source>
        <dbReference type="ARBA" id="ARBA00022737"/>
    </source>
</evidence>
<dbReference type="InterPro" id="IPR013785">
    <property type="entry name" value="Aldolase_TIM"/>
</dbReference>
<evidence type="ECO:0000256" key="8">
    <source>
        <dbReference type="ARBA" id="ARBA00023244"/>
    </source>
</evidence>
<keyword evidence="5 13" id="KW-0040">ANK repeat</keyword>
<dbReference type="Pfam" id="PF00490">
    <property type="entry name" value="ALAD"/>
    <property type="match status" value="1"/>
</dbReference>
<accession>A0A1X7UUS7</accession>
<dbReference type="InterPro" id="IPR001731">
    <property type="entry name" value="ALAD"/>
</dbReference>
<evidence type="ECO:0000256" key="6">
    <source>
        <dbReference type="ARBA" id="ARBA00023133"/>
    </source>
</evidence>
<dbReference type="EnsemblMetazoa" id="Aqu2.1.31421_001">
    <property type="protein sequence ID" value="Aqu2.1.31421_001"/>
    <property type="gene ID" value="Aqu2.1.31421"/>
</dbReference>
<keyword evidence="4" id="KW-0677">Repeat</keyword>
<dbReference type="SMART" id="SM01004">
    <property type="entry name" value="ALAD"/>
    <property type="match status" value="1"/>
</dbReference>
<keyword evidence="6" id="KW-0350">Heme biosynthesis</keyword>
<keyword evidence="8" id="KW-0627">Porphyrin biosynthesis</keyword>
<dbReference type="SMART" id="SM00248">
    <property type="entry name" value="ANK"/>
    <property type="match status" value="6"/>
</dbReference>
<dbReference type="EC" id="4.2.1.24" evidence="3"/>
<feature type="repeat" description="ANK" evidence="13">
    <location>
        <begin position="171"/>
        <end position="201"/>
    </location>
</feature>
<dbReference type="Pfam" id="PF12796">
    <property type="entry name" value="Ank_2"/>
    <property type="match status" value="2"/>
</dbReference>
<dbReference type="GO" id="GO:0046872">
    <property type="term" value="F:metal ion binding"/>
    <property type="evidence" value="ECO:0007669"/>
    <property type="project" value="InterPro"/>
</dbReference>
<dbReference type="InParanoid" id="A0A1X7UUS7"/>
<evidence type="ECO:0000313" key="14">
    <source>
        <dbReference type="EnsemblMetazoa" id="Aqu2.1.31421_001"/>
    </source>
</evidence>
<evidence type="ECO:0000256" key="1">
    <source>
        <dbReference type="ARBA" id="ARBA00004694"/>
    </source>
</evidence>
<organism evidence="14">
    <name type="scientific">Amphimedon queenslandica</name>
    <name type="common">Sponge</name>
    <dbReference type="NCBI Taxonomy" id="400682"/>
    <lineage>
        <taxon>Eukaryota</taxon>
        <taxon>Metazoa</taxon>
        <taxon>Porifera</taxon>
        <taxon>Demospongiae</taxon>
        <taxon>Heteroscleromorpha</taxon>
        <taxon>Haplosclerida</taxon>
        <taxon>Niphatidae</taxon>
        <taxon>Amphimedon</taxon>
    </lineage>
</organism>
<dbReference type="STRING" id="400682.A0A1X7UUS7"/>
<comment type="function">
    <text evidence="9">Catalyzes an early step in the biosynthesis of tetrapyrroles. Binds two molecules of 5-aminolevulinate per subunit, each at a distinct site, and catalyzes their condensation to form porphobilinogen.</text>
</comment>
<dbReference type="PROSITE" id="PS50297">
    <property type="entry name" value="ANK_REP_REGION"/>
    <property type="match status" value="2"/>
</dbReference>
<proteinExistence type="inferred from homology"/>
<comment type="subunit">
    <text evidence="10">Homooctamer; active form. Homohexamer; low activity form.</text>
</comment>
<evidence type="ECO:0000256" key="7">
    <source>
        <dbReference type="ARBA" id="ARBA00023239"/>
    </source>
</evidence>
<dbReference type="InterPro" id="IPR002110">
    <property type="entry name" value="Ankyrin_rpt"/>
</dbReference>
<dbReference type="UniPathway" id="UPA00251">
    <property type="reaction ID" value="UER00318"/>
</dbReference>
<feature type="repeat" description="ANK" evidence="13">
    <location>
        <begin position="202"/>
        <end position="234"/>
    </location>
</feature>
<evidence type="ECO:0000256" key="3">
    <source>
        <dbReference type="ARBA" id="ARBA00012053"/>
    </source>
</evidence>
<evidence type="ECO:0000256" key="12">
    <source>
        <dbReference type="ARBA" id="ARBA00047651"/>
    </source>
</evidence>
<comment type="similarity">
    <text evidence="2">Belongs to the ALAD family.</text>
</comment>
<sequence>MRDLTDPVILKKLKDKGITVIELPQEEKDSQIEDNSNKGLISSGNSQERSSIIKTAKDTLPNTLFGDSALVIHIKKGNCNIDIVQLLLEKGADPDIGFDTYTGTSLHCASGTGNAQLVKLLINKGNADVNAMDMRSRTPLFNAVKSGSVEVVDILLTNGARTDILAKFYGTPLHYACGAGNAEIIKLLIAKRNADVNAVDGYNRTPLFNAVKSGSIEAVDILLTNGARTDVVDKSGNIPLLLAAETGKVDITELVITKGQADVTAAACKNFGIAPELSNFEIAKSLITKKQMHPEFPLAIYQVSGEYAMLWHGSTAGAFNLKTIVMESIESMRRAGADIIICYYTPKLLKWYKPGRD</sequence>